<organism evidence="2 3">
    <name type="scientific">Neoroseomonas soli</name>
    <dbReference type="NCBI Taxonomy" id="1081025"/>
    <lineage>
        <taxon>Bacteria</taxon>
        <taxon>Pseudomonadati</taxon>
        <taxon>Pseudomonadota</taxon>
        <taxon>Alphaproteobacteria</taxon>
        <taxon>Acetobacterales</taxon>
        <taxon>Acetobacteraceae</taxon>
        <taxon>Neoroseomonas</taxon>
    </lineage>
</organism>
<proteinExistence type="predicted"/>
<protein>
    <submittedName>
        <fullName evidence="2">DUF411 domain-containing protein</fullName>
    </submittedName>
</protein>
<evidence type="ECO:0000313" key="3">
    <source>
        <dbReference type="Proteomes" id="UP001138751"/>
    </source>
</evidence>
<dbReference type="EMBL" id="JAAEDM010000041">
    <property type="protein sequence ID" value="MBR0672464.1"/>
    <property type="molecule type" value="Genomic_DNA"/>
</dbReference>
<reference evidence="2" key="1">
    <citation type="submission" date="2020-01" db="EMBL/GenBank/DDBJ databases">
        <authorList>
            <person name="Rat A."/>
        </authorList>
    </citation>
    <scope>NUCLEOTIDE SEQUENCE</scope>
    <source>
        <strain evidence="2">LMG 31231</strain>
    </source>
</reference>
<dbReference type="AlphaFoldDB" id="A0A9X9WZ85"/>
<dbReference type="Pfam" id="PF04214">
    <property type="entry name" value="DUF411"/>
    <property type="match status" value="1"/>
</dbReference>
<comment type="caution">
    <text evidence="2">The sequence shown here is derived from an EMBL/GenBank/DDBJ whole genome shotgun (WGS) entry which is preliminary data.</text>
</comment>
<keyword evidence="1" id="KW-0732">Signal</keyword>
<dbReference type="Proteomes" id="UP001138751">
    <property type="component" value="Unassembled WGS sequence"/>
</dbReference>
<feature type="signal peptide" evidence="1">
    <location>
        <begin position="1"/>
        <end position="25"/>
    </location>
</feature>
<dbReference type="InterPro" id="IPR007332">
    <property type="entry name" value="DUF411"/>
</dbReference>
<keyword evidence="3" id="KW-1185">Reference proteome</keyword>
<gene>
    <name evidence="2" type="ORF">GXW76_14880</name>
</gene>
<name>A0A9X9WZ85_9PROT</name>
<feature type="chain" id="PRO_5040909698" evidence="1">
    <location>
        <begin position="26"/>
        <end position="158"/>
    </location>
</feature>
<accession>A0A9X9WZ85</accession>
<evidence type="ECO:0000256" key="1">
    <source>
        <dbReference type="SAM" id="SignalP"/>
    </source>
</evidence>
<reference evidence="2" key="2">
    <citation type="journal article" date="2021" name="Syst. Appl. Microbiol.">
        <title>Roseomonas hellenica sp. nov., isolated from roots of wild-growing Alkanna tinctoria.</title>
        <authorList>
            <person name="Rat A."/>
            <person name="Naranjo H.D."/>
            <person name="Lebbe L."/>
            <person name="Cnockaert M."/>
            <person name="Krigas N."/>
            <person name="Grigoriadou K."/>
            <person name="Maloupa E."/>
            <person name="Willems A."/>
        </authorList>
    </citation>
    <scope>NUCLEOTIDE SEQUENCE</scope>
    <source>
        <strain evidence="2">LMG 31231</strain>
    </source>
</reference>
<sequence>MTMMTIRRRSLLVGFGMLAASPAAAQGGPLVEVWRDPNCGCCSGWTAHMRDEGFSVRETVLPALGPVRRMLGTPADLLSCHAARVQGVVLEGHVPALAVRRVLADRPAGLLGLAVPAMPVGAPGMEVPGQPDDVYDVMAFDTAGRHAPFMRFRGGRPI</sequence>
<evidence type="ECO:0000313" key="2">
    <source>
        <dbReference type="EMBL" id="MBR0672464.1"/>
    </source>
</evidence>